<reference evidence="2 3" key="1">
    <citation type="submission" date="2018-07" db="EMBL/GenBank/DDBJ databases">
        <title>Pedobacter sp. nov., isolated from soil.</title>
        <authorList>
            <person name="Zhou L.Y."/>
            <person name="Du Z.J."/>
        </authorList>
    </citation>
    <scope>NUCLEOTIDE SEQUENCE [LARGE SCALE GENOMIC DNA]</scope>
    <source>
        <strain evidence="2 3">JDX94</strain>
    </source>
</reference>
<keyword evidence="3" id="KW-1185">Reference proteome</keyword>
<protein>
    <submittedName>
        <fullName evidence="2">Uncharacterized protein</fullName>
    </submittedName>
</protein>
<sequence length="78" mass="8505">MSNTLNIGSKIVTLRKARDWSQVDLAQQIGASRESGGQLRHRDGHRDAKAHTGGGQTAPGGQENGLRIPRYLRGQEQD</sequence>
<organism evidence="2 3">
    <name type="scientific">Pedobacter chinensis</name>
    <dbReference type="NCBI Taxonomy" id="2282421"/>
    <lineage>
        <taxon>Bacteria</taxon>
        <taxon>Pseudomonadati</taxon>
        <taxon>Bacteroidota</taxon>
        <taxon>Sphingobacteriia</taxon>
        <taxon>Sphingobacteriales</taxon>
        <taxon>Sphingobacteriaceae</taxon>
        <taxon>Pedobacter</taxon>
    </lineage>
</organism>
<evidence type="ECO:0000256" key="1">
    <source>
        <dbReference type="SAM" id="MobiDB-lite"/>
    </source>
</evidence>
<evidence type="ECO:0000313" key="3">
    <source>
        <dbReference type="Proteomes" id="UP000253961"/>
    </source>
</evidence>
<dbReference type="GO" id="GO:0003677">
    <property type="term" value="F:DNA binding"/>
    <property type="evidence" value="ECO:0007669"/>
    <property type="project" value="InterPro"/>
</dbReference>
<proteinExistence type="predicted"/>
<dbReference type="SUPFAM" id="SSF47413">
    <property type="entry name" value="lambda repressor-like DNA-binding domains"/>
    <property type="match status" value="1"/>
</dbReference>
<feature type="compositionally biased region" description="Basic and acidic residues" evidence="1">
    <location>
        <begin position="40"/>
        <end position="50"/>
    </location>
</feature>
<dbReference type="InterPro" id="IPR010982">
    <property type="entry name" value="Lambda_DNA-bd_dom_sf"/>
</dbReference>
<name>A0A369PYU3_9SPHI</name>
<dbReference type="Gene3D" id="1.10.260.40">
    <property type="entry name" value="lambda repressor-like DNA-binding domains"/>
    <property type="match status" value="1"/>
</dbReference>
<accession>A0A369PYU3</accession>
<feature type="region of interest" description="Disordered" evidence="1">
    <location>
        <begin position="28"/>
        <end position="78"/>
    </location>
</feature>
<evidence type="ECO:0000313" key="2">
    <source>
        <dbReference type="EMBL" id="RDC55869.1"/>
    </source>
</evidence>
<comment type="caution">
    <text evidence="2">The sequence shown here is derived from an EMBL/GenBank/DDBJ whole genome shotgun (WGS) entry which is preliminary data.</text>
</comment>
<dbReference type="Proteomes" id="UP000253961">
    <property type="component" value="Unassembled WGS sequence"/>
</dbReference>
<dbReference type="AlphaFoldDB" id="A0A369PYU3"/>
<dbReference type="EMBL" id="QPKV01000006">
    <property type="protein sequence ID" value="RDC55869.1"/>
    <property type="molecule type" value="Genomic_DNA"/>
</dbReference>
<gene>
    <name evidence="2" type="ORF">DU508_16550</name>
</gene>